<dbReference type="PROSITE" id="PS00041">
    <property type="entry name" value="HTH_ARAC_FAMILY_1"/>
    <property type="match status" value="1"/>
</dbReference>
<dbReference type="PANTHER" id="PTHR46796:SF10">
    <property type="entry name" value="TRANSCRIPTIONAL ACTIVATOR FEAR"/>
    <property type="match status" value="1"/>
</dbReference>
<name>A0ABM8GLR0_9MICO</name>
<keyword evidence="6" id="KW-1185">Reference proteome</keyword>
<dbReference type="PANTHER" id="PTHR46796">
    <property type="entry name" value="HTH-TYPE TRANSCRIPTIONAL ACTIVATOR RHAS-RELATED"/>
    <property type="match status" value="1"/>
</dbReference>
<dbReference type="SUPFAM" id="SSF46689">
    <property type="entry name" value="Homeodomain-like"/>
    <property type="match status" value="2"/>
</dbReference>
<evidence type="ECO:0000313" key="6">
    <source>
        <dbReference type="Proteomes" id="UP001321486"/>
    </source>
</evidence>
<dbReference type="InterPro" id="IPR018062">
    <property type="entry name" value="HTH_AraC-typ_CS"/>
</dbReference>
<keyword evidence="3" id="KW-0804">Transcription</keyword>
<keyword evidence="2" id="KW-0238">DNA-binding</keyword>
<dbReference type="Proteomes" id="UP001321486">
    <property type="component" value="Chromosome"/>
</dbReference>
<organism evidence="5 6">
    <name type="scientific">Frondihabitans sucicola</name>
    <dbReference type="NCBI Taxonomy" id="1268041"/>
    <lineage>
        <taxon>Bacteria</taxon>
        <taxon>Bacillati</taxon>
        <taxon>Actinomycetota</taxon>
        <taxon>Actinomycetes</taxon>
        <taxon>Micrococcales</taxon>
        <taxon>Microbacteriaceae</taxon>
        <taxon>Frondihabitans</taxon>
    </lineage>
</organism>
<dbReference type="RefSeq" id="WP_286346156.1">
    <property type="nucleotide sequence ID" value="NZ_AP027732.1"/>
</dbReference>
<reference evidence="6" key="1">
    <citation type="journal article" date="2019" name="Int. J. Syst. Evol. Microbiol.">
        <title>The Global Catalogue of Microorganisms (GCM) 10K type strain sequencing project: providing services to taxonomists for standard genome sequencing and annotation.</title>
        <authorList>
            <consortium name="The Broad Institute Genomics Platform"/>
            <consortium name="The Broad Institute Genome Sequencing Center for Infectious Disease"/>
            <person name="Wu L."/>
            <person name="Ma J."/>
        </authorList>
    </citation>
    <scope>NUCLEOTIDE SEQUENCE [LARGE SCALE GENOMIC DNA]</scope>
    <source>
        <strain evidence="6">NBRC 108728</strain>
    </source>
</reference>
<proteinExistence type="predicted"/>
<dbReference type="InterPro" id="IPR050204">
    <property type="entry name" value="AraC_XylS_family_regulators"/>
</dbReference>
<evidence type="ECO:0000313" key="5">
    <source>
        <dbReference type="EMBL" id="BDZ49345.1"/>
    </source>
</evidence>
<evidence type="ECO:0000259" key="4">
    <source>
        <dbReference type="PROSITE" id="PS01124"/>
    </source>
</evidence>
<accession>A0ABM8GLR0</accession>
<evidence type="ECO:0000256" key="3">
    <source>
        <dbReference type="ARBA" id="ARBA00023163"/>
    </source>
</evidence>
<dbReference type="InterPro" id="IPR018060">
    <property type="entry name" value="HTH_AraC"/>
</dbReference>
<feature type="domain" description="HTH araC/xylS-type" evidence="4">
    <location>
        <begin position="1"/>
        <end position="89"/>
    </location>
</feature>
<sequence length="94" mass="10778">MRRPLTVGRLARHARLPVRSFARQFREETDVSPMRWLTVQRLHEARRLLEATELPVEAVAAESGFGSAATLRTHFARELGTTPTQYRKRHRAGS</sequence>
<dbReference type="InterPro" id="IPR009057">
    <property type="entry name" value="Homeodomain-like_sf"/>
</dbReference>
<keyword evidence="1" id="KW-0805">Transcription regulation</keyword>
<evidence type="ECO:0000256" key="2">
    <source>
        <dbReference type="ARBA" id="ARBA00023125"/>
    </source>
</evidence>
<dbReference type="Gene3D" id="1.10.10.60">
    <property type="entry name" value="Homeodomain-like"/>
    <property type="match status" value="1"/>
</dbReference>
<dbReference type="PROSITE" id="PS01124">
    <property type="entry name" value="HTH_ARAC_FAMILY_2"/>
    <property type="match status" value="1"/>
</dbReference>
<dbReference type="Pfam" id="PF12833">
    <property type="entry name" value="HTH_18"/>
    <property type="match status" value="1"/>
</dbReference>
<gene>
    <name evidence="5" type="ORF">GCM10025867_15860</name>
</gene>
<dbReference type="EMBL" id="AP027732">
    <property type="protein sequence ID" value="BDZ49345.1"/>
    <property type="molecule type" value="Genomic_DNA"/>
</dbReference>
<protein>
    <recommendedName>
        <fullName evidence="4">HTH araC/xylS-type domain-containing protein</fullName>
    </recommendedName>
</protein>
<dbReference type="SMART" id="SM00342">
    <property type="entry name" value="HTH_ARAC"/>
    <property type="match status" value="1"/>
</dbReference>
<evidence type="ECO:0000256" key="1">
    <source>
        <dbReference type="ARBA" id="ARBA00023015"/>
    </source>
</evidence>